<dbReference type="Proteomes" id="UP001574169">
    <property type="component" value="Unassembled WGS sequence"/>
</dbReference>
<dbReference type="Pfam" id="PF01433">
    <property type="entry name" value="Peptidase_M1"/>
    <property type="match status" value="1"/>
</dbReference>
<gene>
    <name evidence="3" type="ORF">AAGV28_09895</name>
</gene>
<feature type="domain" description="Aminopeptidase N-like N-terminal" evidence="2">
    <location>
        <begin position="52"/>
        <end position="228"/>
    </location>
</feature>
<dbReference type="InterPro" id="IPR027268">
    <property type="entry name" value="Peptidase_M4/M1_CTD_sf"/>
</dbReference>
<keyword evidence="4" id="KW-1185">Reference proteome</keyword>
<dbReference type="Gene3D" id="2.60.40.1730">
    <property type="entry name" value="tricorn interacting facor f3 domain"/>
    <property type="match status" value="1"/>
</dbReference>
<dbReference type="InterPro" id="IPR045357">
    <property type="entry name" value="Aminopeptidase_N-like_N"/>
</dbReference>
<name>A0ABV4TC59_9FLAO</name>
<dbReference type="Pfam" id="PF17900">
    <property type="entry name" value="Peptidase_M1_N"/>
    <property type="match status" value="1"/>
</dbReference>
<sequence>MRILCLFIITVCCVLNPIKAQSLLGKQNNSFTKQDSMRGSITKERSWWDLKQYRLHVKINPLDSTITGSNTIKYKVVQDYNVMQIDLQNPLEISKIVQDGIELKYNREGNVYFVNLVAVQKKGSTKELSVFYGGKPKVAVNPPWDGGITWKKDRNGKPFIASSCQGLGASVWWPNKDHMYDEVENMYISVNVPSDLMDVSNGRLLSVKKHKNGTKTYNWYVSNPINNYGVNINIGDYVSFSEKYKGEKGTLDCSYYVLRDNLAKAKKQFKEVPRMLEAFEYWFGPYPFYKDGYKLVEVPYLGMEHQSSVTYGNGFENGYLGHDLSGTGWGLKFDFIIVHESGHEWFANNITYKDVADMWIHESFTNYSECLFVEYYYGKNAGSEYVIGTRKHIQNDIPIIGNYNVNKEGSGDMYSKGGNMLHTLRQIVNDDKKWKAILRGLNATFYHQTVTTKQIEDYLSAETGMDLNPFFDQYLRDIRIPTLEYYFENKNLVYRWTNCVSGFDMPIKISFNGVDKWQKPETNWKKETNIDENSNLVVDVNFYVKGVHIRK</sequence>
<keyword evidence="3" id="KW-0031">Aminopeptidase</keyword>
<evidence type="ECO:0000313" key="3">
    <source>
        <dbReference type="EMBL" id="MFA9191679.1"/>
    </source>
</evidence>
<dbReference type="GO" id="GO:0004177">
    <property type="term" value="F:aminopeptidase activity"/>
    <property type="evidence" value="ECO:0007669"/>
    <property type="project" value="UniProtKB-KW"/>
</dbReference>
<dbReference type="RefSeq" id="WP_373406658.1">
    <property type="nucleotide sequence ID" value="NZ_JBCFQL010000009.1"/>
</dbReference>
<dbReference type="PANTHER" id="PTHR45726:SF3">
    <property type="entry name" value="LEUKOTRIENE A-4 HYDROLASE"/>
    <property type="match status" value="1"/>
</dbReference>
<dbReference type="Gene3D" id="1.10.390.10">
    <property type="entry name" value="Neutral Protease Domain 2"/>
    <property type="match status" value="1"/>
</dbReference>
<dbReference type="SUPFAM" id="SSF55486">
    <property type="entry name" value="Metalloproteases ('zincins'), catalytic domain"/>
    <property type="match status" value="1"/>
</dbReference>
<dbReference type="EMBL" id="JBCFQL010000009">
    <property type="protein sequence ID" value="MFA9191679.1"/>
    <property type="molecule type" value="Genomic_DNA"/>
</dbReference>
<reference evidence="3 4" key="1">
    <citation type="submission" date="2024-04" db="EMBL/GenBank/DDBJ databases">
        <title>New Clade of Flavobacterium.</title>
        <authorList>
            <person name="Matos L."/>
            <person name="Proenca D.N."/>
            <person name="Fransisco R.M."/>
            <person name="Chung A.P."/>
            <person name="Maccario L."/>
            <person name="Sorensen S.J."/>
            <person name="Morais P.V."/>
        </authorList>
    </citation>
    <scope>NUCLEOTIDE SEQUENCE [LARGE SCALE GENOMIC DNA]</scope>
    <source>
        <strain evidence="3 4">FZUC8N2.13</strain>
    </source>
</reference>
<evidence type="ECO:0000259" key="2">
    <source>
        <dbReference type="Pfam" id="PF17900"/>
    </source>
</evidence>
<dbReference type="PANTHER" id="PTHR45726">
    <property type="entry name" value="LEUKOTRIENE A-4 HYDROLASE"/>
    <property type="match status" value="1"/>
</dbReference>
<evidence type="ECO:0000313" key="4">
    <source>
        <dbReference type="Proteomes" id="UP001574169"/>
    </source>
</evidence>
<organism evidence="3 4">
    <name type="scientific">Flavobacterium zubiriense</name>
    <dbReference type="NCBI Taxonomy" id="3138075"/>
    <lineage>
        <taxon>Bacteria</taxon>
        <taxon>Pseudomonadati</taxon>
        <taxon>Bacteroidota</taxon>
        <taxon>Flavobacteriia</taxon>
        <taxon>Flavobacteriales</taxon>
        <taxon>Flavobacteriaceae</taxon>
        <taxon>Flavobacterium</taxon>
    </lineage>
</organism>
<protein>
    <submittedName>
        <fullName evidence="3">M1 family metallopeptidase</fullName>
        <ecNumber evidence="3">3.4.11.-</ecNumber>
    </submittedName>
</protein>
<keyword evidence="3" id="KW-0378">Hydrolase</keyword>
<comment type="caution">
    <text evidence="3">The sequence shown here is derived from an EMBL/GenBank/DDBJ whole genome shotgun (WGS) entry which is preliminary data.</text>
</comment>
<dbReference type="InterPro" id="IPR042097">
    <property type="entry name" value="Aminopeptidase_N-like_N_sf"/>
</dbReference>
<dbReference type="InterPro" id="IPR014782">
    <property type="entry name" value="Peptidase_M1_dom"/>
</dbReference>
<keyword evidence="3" id="KW-0645">Protease</keyword>
<evidence type="ECO:0000259" key="1">
    <source>
        <dbReference type="Pfam" id="PF01433"/>
    </source>
</evidence>
<accession>A0ABV4TC59</accession>
<feature type="domain" description="Peptidase M1 membrane alanine aminopeptidase" evidence="1">
    <location>
        <begin position="272"/>
        <end position="474"/>
    </location>
</feature>
<dbReference type="CDD" id="cd09603">
    <property type="entry name" value="M1_APN_like"/>
    <property type="match status" value="1"/>
</dbReference>
<dbReference type="InterPro" id="IPR034015">
    <property type="entry name" value="M1_LTA4H"/>
</dbReference>
<dbReference type="SUPFAM" id="SSF63737">
    <property type="entry name" value="Leukotriene A4 hydrolase N-terminal domain"/>
    <property type="match status" value="1"/>
</dbReference>
<dbReference type="EC" id="3.4.11.-" evidence="3"/>
<proteinExistence type="predicted"/>